<feature type="compositionally biased region" description="Polar residues" evidence="1">
    <location>
        <begin position="333"/>
        <end position="344"/>
    </location>
</feature>
<keyword evidence="2" id="KW-0472">Membrane</keyword>
<name>H8ZBF1_NEMA1</name>
<proteinExistence type="predicted"/>
<dbReference type="EMBL" id="JH604634">
    <property type="protein sequence ID" value="EHY66204.1"/>
    <property type="molecule type" value="Genomic_DNA"/>
</dbReference>
<dbReference type="HOGENOM" id="CLU_501601_0_0_1"/>
<keyword evidence="2" id="KW-1133">Transmembrane helix</keyword>
<feature type="region of interest" description="Disordered" evidence="1">
    <location>
        <begin position="333"/>
        <end position="363"/>
    </location>
</feature>
<dbReference type="STRING" id="944018.H8ZBF1"/>
<evidence type="ECO:0000313" key="3">
    <source>
        <dbReference type="EMBL" id="EHY66204.1"/>
    </source>
</evidence>
<protein>
    <submittedName>
        <fullName evidence="3">Uncharacterized protein</fullName>
    </submittedName>
</protein>
<organism evidence="3">
    <name type="scientific">Nematocida ausubeli (strain ATCC PRA-371 / ERTm2)</name>
    <name type="common">Nematode killer fungus</name>
    <dbReference type="NCBI Taxonomy" id="1913371"/>
    <lineage>
        <taxon>Eukaryota</taxon>
        <taxon>Fungi</taxon>
        <taxon>Fungi incertae sedis</taxon>
        <taxon>Microsporidia</taxon>
        <taxon>Nematocida</taxon>
    </lineage>
</organism>
<keyword evidence="2" id="KW-0812">Transmembrane</keyword>
<dbReference type="AlphaFoldDB" id="H8ZBF1"/>
<feature type="region of interest" description="Disordered" evidence="1">
    <location>
        <begin position="303"/>
        <end position="322"/>
    </location>
</feature>
<sequence>MEIFQEDANKTITRNDLKLEYTINAARLDDLCFEILEILFQEKENLQLKNRLLDRFRQINFFILEIIDPVYRSVFGLDRKPDITRDIPLSHSQEELLKIRKASIDLIVLIEAIKVRLSNELVIPENPITREVQKYISQDSIKGGDFELVSELKRMIIQAFAGCYTENASSMPHIRLPNEIEQEILINQKLHKEADSLVPAGPKESMQFRMPSAIQIPPSHTLRDHISMVSSENIHETEIKHSPHIPRTRCIYRNLDSFSEESSADEYECTSIKIKEVPVKPTYSDVIQNIRRKAMEIEYETKARPRDIQKTGSGSEISEVSDSLLDEQTNSSVYEQTNSPVYEQTNSSLSEETNSSSSEETNSPVYEQTNILLDKQTNIPLTSPVYESTNSPVYEMTNSPVYNVTNIPLTTPVYEVTNSSDSNRNVTPVYIPVYEETKTPVYEQTNPIISPDYIQDTIKCPGPFMNEYKNTLFYGNSLVAPRKGKPSEYSILVKKKKEMTRRGKCHKNILFVLIILCIISVICIGYIYKDILFEYIEYIRIYN</sequence>
<feature type="transmembrane region" description="Helical" evidence="2">
    <location>
        <begin position="509"/>
        <end position="528"/>
    </location>
</feature>
<gene>
    <name evidence="3" type="ORF">NERG_00900</name>
</gene>
<accession>H8ZBF1</accession>
<evidence type="ECO:0000256" key="1">
    <source>
        <dbReference type="SAM" id="MobiDB-lite"/>
    </source>
</evidence>
<feature type="compositionally biased region" description="Low complexity" evidence="1">
    <location>
        <begin position="345"/>
        <end position="363"/>
    </location>
</feature>
<evidence type="ECO:0000256" key="2">
    <source>
        <dbReference type="SAM" id="Phobius"/>
    </source>
</evidence>
<feature type="compositionally biased region" description="Polar residues" evidence="1">
    <location>
        <begin position="310"/>
        <end position="322"/>
    </location>
</feature>
<reference evidence="3" key="1">
    <citation type="submission" date="2011-03" db="EMBL/GenBank/DDBJ databases">
        <title>The Genome Sequence of Nematocida sp1 strain ERTm2.</title>
        <authorList>
            <consortium name="The Broad Institute Genome Sequencing Platform"/>
            <consortium name="The Broad Institute Genome Sequencing Center for Infectious Disease"/>
            <person name="Cuomo C."/>
            <person name="Troemel E."/>
            <person name="Young S.K."/>
            <person name="Zeng Q."/>
            <person name="Gargeya S."/>
            <person name="Fitzgerald M."/>
            <person name="Haas B."/>
            <person name="Abouelleil A."/>
            <person name="Alvarado L."/>
            <person name="Arachchi H.M."/>
            <person name="Berlin A."/>
            <person name="Brown A."/>
            <person name="Chapman S.B."/>
            <person name="Chen Z."/>
            <person name="Dunbar C."/>
            <person name="Freedman E."/>
            <person name="Gearin G."/>
            <person name="Gellesch M."/>
            <person name="Goldberg J."/>
            <person name="Griggs A."/>
            <person name="Gujja S."/>
            <person name="Heilman E.R."/>
            <person name="Heiman D."/>
            <person name="Howarth C."/>
            <person name="Larson L."/>
            <person name="Lui A."/>
            <person name="MacDonald P.J.P."/>
            <person name="Mehta T."/>
            <person name="Montmayeur A."/>
            <person name="Murphy C."/>
            <person name="Neiman D."/>
            <person name="Pearson M."/>
            <person name="Priest M."/>
            <person name="Roberts A."/>
            <person name="Saif S."/>
            <person name="Shea T."/>
            <person name="Shenoy N."/>
            <person name="Sisk P."/>
            <person name="Stolte C."/>
            <person name="Sykes S."/>
            <person name="White J."/>
            <person name="Yandava C."/>
            <person name="Wortman J."/>
            <person name="Nusbaum C."/>
            <person name="Birren B."/>
        </authorList>
    </citation>
    <scope>NUCLEOTIDE SEQUENCE</scope>
    <source>
        <strain evidence="3">ERTm2</strain>
    </source>
</reference>
<dbReference type="Proteomes" id="UP000005622">
    <property type="component" value="Unassembled WGS sequence"/>
</dbReference>